<reference evidence="3" key="1">
    <citation type="submission" date="2012-07" db="EMBL/GenBank/DDBJ databases">
        <title>Genome of the Chinese tree shrew, a rising model animal genetically related to primates.</title>
        <authorList>
            <person name="Zhang G."/>
            <person name="Fan Y."/>
            <person name="Yao Y."/>
            <person name="Huang Z."/>
        </authorList>
    </citation>
    <scope>NUCLEOTIDE SEQUENCE [LARGE SCALE GENOMIC DNA]</scope>
</reference>
<feature type="compositionally biased region" description="Basic and acidic residues" evidence="1">
    <location>
        <begin position="84"/>
        <end position="93"/>
    </location>
</feature>
<organism evidence="2 3">
    <name type="scientific">Tupaia chinensis</name>
    <name type="common">Chinese tree shrew</name>
    <name type="synonym">Tupaia belangeri chinensis</name>
    <dbReference type="NCBI Taxonomy" id="246437"/>
    <lineage>
        <taxon>Eukaryota</taxon>
        <taxon>Metazoa</taxon>
        <taxon>Chordata</taxon>
        <taxon>Craniata</taxon>
        <taxon>Vertebrata</taxon>
        <taxon>Euteleostomi</taxon>
        <taxon>Mammalia</taxon>
        <taxon>Eutheria</taxon>
        <taxon>Euarchontoglires</taxon>
        <taxon>Scandentia</taxon>
        <taxon>Tupaiidae</taxon>
        <taxon>Tupaia</taxon>
    </lineage>
</organism>
<dbReference type="EMBL" id="KB320499">
    <property type="protein sequence ID" value="ELW70343.1"/>
    <property type="molecule type" value="Genomic_DNA"/>
</dbReference>
<evidence type="ECO:0000313" key="3">
    <source>
        <dbReference type="Proteomes" id="UP000011518"/>
    </source>
</evidence>
<sequence>MLFEYEKLFDEKDCTPHKDPRYGVNVNIFYVGMSAIMYEEEEEKKKKKKEKKKKKKKEKKKKQSAMESLLRSASAGLPNLEEDVGNHDLKEVVVNKVTPDSTGKDKEKT</sequence>
<keyword evidence="3" id="KW-1185">Reference proteome</keyword>
<gene>
    <name evidence="2" type="ORF">TREES_T100006284</name>
</gene>
<evidence type="ECO:0000256" key="1">
    <source>
        <dbReference type="SAM" id="MobiDB-lite"/>
    </source>
</evidence>
<evidence type="ECO:0000313" key="2">
    <source>
        <dbReference type="EMBL" id="ELW70343.1"/>
    </source>
</evidence>
<dbReference type="InParanoid" id="L9L5T0"/>
<reference evidence="3" key="2">
    <citation type="journal article" date="2013" name="Nat. Commun.">
        <title>Genome of the Chinese tree shrew.</title>
        <authorList>
            <person name="Fan Y."/>
            <person name="Huang Z.Y."/>
            <person name="Cao C.C."/>
            <person name="Chen C.S."/>
            <person name="Chen Y.X."/>
            <person name="Fan D.D."/>
            <person name="He J."/>
            <person name="Hou H.L."/>
            <person name="Hu L."/>
            <person name="Hu X.T."/>
            <person name="Jiang X.T."/>
            <person name="Lai R."/>
            <person name="Lang Y.S."/>
            <person name="Liang B."/>
            <person name="Liao S.G."/>
            <person name="Mu D."/>
            <person name="Ma Y.Y."/>
            <person name="Niu Y.Y."/>
            <person name="Sun X.Q."/>
            <person name="Xia J.Q."/>
            <person name="Xiao J."/>
            <person name="Xiong Z.Q."/>
            <person name="Xu L."/>
            <person name="Yang L."/>
            <person name="Zhang Y."/>
            <person name="Zhao W."/>
            <person name="Zhao X.D."/>
            <person name="Zheng Y.T."/>
            <person name="Zhou J.M."/>
            <person name="Zhu Y.B."/>
            <person name="Zhang G.J."/>
            <person name="Wang J."/>
            <person name="Yao Y.G."/>
        </authorList>
    </citation>
    <scope>NUCLEOTIDE SEQUENCE [LARGE SCALE GENOMIC DNA]</scope>
</reference>
<feature type="compositionally biased region" description="Basic residues" evidence="1">
    <location>
        <begin position="45"/>
        <end position="63"/>
    </location>
</feature>
<proteinExistence type="predicted"/>
<feature type="region of interest" description="Disordered" evidence="1">
    <location>
        <begin position="40"/>
        <end position="109"/>
    </location>
</feature>
<protein>
    <submittedName>
        <fullName evidence="2">Uncharacterized protein</fullName>
    </submittedName>
</protein>
<dbReference type="AlphaFoldDB" id="L9L5T0"/>
<name>L9L5T0_TUPCH</name>
<accession>L9L5T0</accession>
<dbReference type="Proteomes" id="UP000011518">
    <property type="component" value="Unassembled WGS sequence"/>
</dbReference>